<dbReference type="AlphaFoldDB" id="A0AAN7Z879"/>
<organism evidence="1 2">
    <name type="scientific">Xylaria bambusicola</name>
    <dbReference type="NCBI Taxonomy" id="326684"/>
    <lineage>
        <taxon>Eukaryota</taxon>
        <taxon>Fungi</taxon>
        <taxon>Dikarya</taxon>
        <taxon>Ascomycota</taxon>
        <taxon>Pezizomycotina</taxon>
        <taxon>Sordariomycetes</taxon>
        <taxon>Xylariomycetidae</taxon>
        <taxon>Xylariales</taxon>
        <taxon>Xylariaceae</taxon>
        <taxon>Xylaria</taxon>
    </lineage>
</organism>
<accession>A0AAN7Z879</accession>
<dbReference type="Proteomes" id="UP001305414">
    <property type="component" value="Unassembled WGS sequence"/>
</dbReference>
<gene>
    <name evidence="1" type="ORF">RRF57_009931</name>
</gene>
<protein>
    <submittedName>
        <fullName evidence="1">Uncharacterized protein</fullName>
    </submittedName>
</protein>
<evidence type="ECO:0000313" key="2">
    <source>
        <dbReference type="Proteomes" id="UP001305414"/>
    </source>
</evidence>
<evidence type="ECO:0000313" key="1">
    <source>
        <dbReference type="EMBL" id="KAK5634217.1"/>
    </source>
</evidence>
<proteinExistence type="predicted"/>
<name>A0AAN7Z879_9PEZI</name>
<dbReference type="EMBL" id="JAWHQM010000039">
    <property type="protein sequence ID" value="KAK5634217.1"/>
    <property type="molecule type" value="Genomic_DNA"/>
</dbReference>
<comment type="caution">
    <text evidence="1">The sequence shown here is derived from an EMBL/GenBank/DDBJ whole genome shotgun (WGS) entry which is preliminary data.</text>
</comment>
<sequence>MKFACDVGRLLAAALVRANVMEDSAMSMPVDPWKSEERVIVKRPEPEYASMRYLIGEDVEEEDDGGGRMCCRM</sequence>
<reference evidence="1 2" key="1">
    <citation type="submission" date="2023-10" db="EMBL/GenBank/DDBJ databases">
        <title>Draft genome sequence of Xylaria bambusicola isolate GMP-LS, the root and basal stem rot pathogen of sugarcane in Indonesia.</title>
        <authorList>
            <person name="Selvaraj P."/>
            <person name="Muralishankar V."/>
            <person name="Muruganantham S."/>
            <person name="Sp S."/>
            <person name="Haryani S."/>
            <person name="Lau K.J.X."/>
            <person name="Naqvi N.I."/>
        </authorList>
    </citation>
    <scope>NUCLEOTIDE SEQUENCE [LARGE SCALE GENOMIC DNA]</scope>
    <source>
        <strain evidence="1">GMP-LS</strain>
    </source>
</reference>
<keyword evidence="2" id="KW-1185">Reference proteome</keyword>